<name>A0A6J5R9C1_9CAUD</name>
<organism evidence="2">
    <name type="scientific">uncultured Caudovirales phage</name>
    <dbReference type="NCBI Taxonomy" id="2100421"/>
    <lineage>
        <taxon>Viruses</taxon>
        <taxon>Duplodnaviria</taxon>
        <taxon>Heunggongvirae</taxon>
        <taxon>Uroviricota</taxon>
        <taxon>Caudoviricetes</taxon>
        <taxon>Peduoviridae</taxon>
        <taxon>Maltschvirus</taxon>
        <taxon>Maltschvirus maltsch</taxon>
    </lineage>
</organism>
<dbReference type="EMBL" id="LR797155">
    <property type="protein sequence ID" value="CAB4190278.1"/>
    <property type="molecule type" value="Genomic_DNA"/>
</dbReference>
<dbReference type="EMBL" id="LR796445">
    <property type="protein sequence ID" value="CAB4145900.1"/>
    <property type="molecule type" value="Genomic_DNA"/>
</dbReference>
<evidence type="ECO:0000313" key="2">
    <source>
        <dbReference type="EMBL" id="CAB4190278.1"/>
    </source>
</evidence>
<evidence type="ECO:0000313" key="1">
    <source>
        <dbReference type="EMBL" id="CAB4145900.1"/>
    </source>
</evidence>
<protein>
    <submittedName>
        <fullName evidence="2">Uncharacterized protein</fullName>
    </submittedName>
</protein>
<sequence length="77" mass="8896">MAKPTTPAEKAKIRAFMANLKEQKRVPEKREFPLIGTFCSVKEYVDLYFLLNKPTGYPSSCRYVENYFNLSTDPVTL</sequence>
<accession>A0A6J5R9C1</accession>
<gene>
    <name evidence="2" type="ORF">UFOVP1207_60</name>
    <name evidence="1" type="ORF">UFOVP474_64</name>
</gene>
<reference evidence="2" key="1">
    <citation type="submission" date="2020-05" db="EMBL/GenBank/DDBJ databases">
        <authorList>
            <person name="Chiriac C."/>
            <person name="Salcher M."/>
            <person name="Ghai R."/>
            <person name="Kavagutti S V."/>
        </authorList>
    </citation>
    <scope>NUCLEOTIDE SEQUENCE</scope>
</reference>
<proteinExistence type="predicted"/>